<reference evidence="9" key="1">
    <citation type="journal article" date="2017" name="Nature">
        <title>The genome of Chenopodium quinoa.</title>
        <authorList>
            <person name="Jarvis D.E."/>
            <person name="Ho Y.S."/>
            <person name="Lightfoot D.J."/>
            <person name="Schmoeckel S.M."/>
            <person name="Li B."/>
            <person name="Borm T.J.A."/>
            <person name="Ohyanagi H."/>
            <person name="Mineta K."/>
            <person name="Michell C.T."/>
            <person name="Saber N."/>
            <person name="Kharbatia N.M."/>
            <person name="Rupper R.R."/>
            <person name="Sharp A.R."/>
            <person name="Dally N."/>
            <person name="Boughton B.A."/>
            <person name="Woo Y.H."/>
            <person name="Gao G."/>
            <person name="Schijlen E.G.W.M."/>
            <person name="Guo X."/>
            <person name="Momin A.A."/>
            <person name="Negrao S."/>
            <person name="Al-Babili S."/>
            <person name="Gehring C."/>
            <person name="Roessner U."/>
            <person name="Jung C."/>
            <person name="Murphy K."/>
            <person name="Arold S.T."/>
            <person name="Gojobori T."/>
            <person name="van der Linden C.G."/>
            <person name="van Loo E.N."/>
            <person name="Jellen E.N."/>
            <person name="Maughan P.J."/>
            <person name="Tester M."/>
        </authorList>
    </citation>
    <scope>NUCLEOTIDE SEQUENCE [LARGE SCALE GENOMIC DNA]</scope>
    <source>
        <strain evidence="9">cv. PI 614886</strain>
    </source>
</reference>
<dbReference type="GO" id="GO:0031640">
    <property type="term" value="P:killing of cells of another organism"/>
    <property type="evidence" value="ECO:0007669"/>
    <property type="project" value="UniProtKB-KW"/>
</dbReference>
<dbReference type="PROSITE" id="PS00026">
    <property type="entry name" value="CHIT_BIND_I_1"/>
    <property type="match status" value="1"/>
</dbReference>
<evidence type="ECO:0000256" key="7">
    <source>
        <dbReference type="SAM" id="SignalP"/>
    </source>
</evidence>
<comment type="caution">
    <text evidence="6">Lacks conserved residue(s) required for the propagation of feature annotation.</text>
</comment>
<feature type="disulfide bond" evidence="6">
    <location>
        <begin position="33"/>
        <end position="45"/>
    </location>
</feature>
<dbReference type="CDD" id="cd00035">
    <property type="entry name" value="ChtBD1"/>
    <property type="match status" value="1"/>
</dbReference>
<dbReference type="SMART" id="SM00270">
    <property type="entry name" value="ChtBD1"/>
    <property type="match status" value="1"/>
</dbReference>
<protein>
    <recommendedName>
        <fullName evidence="8">Chitin-binding type-1 domain-containing protein</fullName>
    </recommendedName>
</protein>
<feature type="chain" id="PRO_5031385068" description="Chitin-binding type-1 domain-containing protein" evidence="7">
    <location>
        <begin position="24"/>
        <end position="85"/>
    </location>
</feature>
<dbReference type="FunFam" id="3.30.60.10:FF:000006">
    <property type="entry name" value="Agglutinin isolectin 1"/>
    <property type="match status" value="1"/>
</dbReference>
<evidence type="ECO:0000256" key="1">
    <source>
        <dbReference type="ARBA" id="ARBA00022529"/>
    </source>
</evidence>
<dbReference type="SUPFAM" id="SSF57016">
    <property type="entry name" value="Plant lectins/antimicrobial peptides"/>
    <property type="match status" value="1"/>
</dbReference>
<keyword evidence="5 6" id="KW-1015">Disulfide bond</keyword>
<dbReference type="InterPro" id="IPR001002">
    <property type="entry name" value="Chitin-bd_1"/>
</dbReference>
<feature type="disulfide bond" evidence="6">
    <location>
        <begin position="38"/>
        <end position="52"/>
    </location>
</feature>
<feature type="domain" description="Chitin-binding type-1" evidence="8">
    <location>
        <begin position="25"/>
        <end position="62"/>
    </location>
</feature>
<evidence type="ECO:0000256" key="5">
    <source>
        <dbReference type="ARBA" id="ARBA00023157"/>
    </source>
</evidence>
<evidence type="ECO:0000259" key="8">
    <source>
        <dbReference type="PROSITE" id="PS50941"/>
    </source>
</evidence>
<evidence type="ECO:0000256" key="2">
    <source>
        <dbReference type="ARBA" id="ARBA00022577"/>
    </source>
</evidence>
<dbReference type="PROSITE" id="PS50941">
    <property type="entry name" value="CHIT_BIND_I_2"/>
    <property type="match status" value="1"/>
</dbReference>
<feature type="signal peptide" evidence="7">
    <location>
        <begin position="1"/>
        <end position="23"/>
    </location>
</feature>
<evidence type="ECO:0000256" key="4">
    <source>
        <dbReference type="ARBA" id="ARBA00022729"/>
    </source>
</evidence>
<keyword evidence="3 6" id="KW-0147">Chitin-binding</keyword>
<dbReference type="Gramene" id="AUR62026181-RA">
    <property type="protein sequence ID" value="AUR62026181-RA:cds"/>
    <property type="gene ID" value="AUR62026181"/>
</dbReference>
<dbReference type="Pfam" id="PF00187">
    <property type="entry name" value="Chitin_bind_1"/>
    <property type="match status" value="1"/>
</dbReference>
<evidence type="ECO:0000313" key="10">
    <source>
        <dbReference type="Proteomes" id="UP000596660"/>
    </source>
</evidence>
<keyword evidence="2" id="KW-0295">Fungicide</keyword>
<dbReference type="AlphaFoldDB" id="A0A803MAR4"/>
<dbReference type="InterPro" id="IPR036861">
    <property type="entry name" value="Endochitinase-like_sf"/>
</dbReference>
<organism evidence="9 10">
    <name type="scientific">Chenopodium quinoa</name>
    <name type="common">Quinoa</name>
    <dbReference type="NCBI Taxonomy" id="63459"/>
    <lineage>
        <taxon>Eukaryota</taxon>
        <taxon>Viridiplantae</taxon>
        <taxon>Streptophyta</taxon>
        <taxon>Embryophyta</taxon>
        <taxon>Tracheophyta</taxon>
        <taxon>Spermatophyta</taxon>
        <taxon>Magnoliopsida</taxon>
        <taxon>eudicotyledons</taxon>
        <taxon>Gunneridae</taxon>
        <taxon>Pentapetalae</taxon>
        <taxon>Caryophyllales</taxon>
        <taxon>Chenopodiaceae</taxon>
        <taxon>Chenopodioideae</taxon>
        <taxon>Atripliceae</taxon>
        <taxon>Chenopodium</taxon>
    </lineage>
</organism>
<dbReference type="Gene3D" id="3.30.60.10">
    <property type="entry name" value="Endochitinase-like"/>
    <property type="match status" value="1"/>
</dbReference>
<evidence type="ECO:0000313" key="9">
    <source>
        <dbReference type="EnsemblPlants" id="AUR62026181-RA:cds"/>
    </source>
</evidence>
<name>A0A803MAR4_CHEQI</name>
<reference evidence="9" key="2">
    <citation type="submission" date="2021-03" db="UniProtKB">
        <authorList>
            <consortium name="EnsemblPlants"/>
        </authorList>
    </citation>
    <scope>IDENTIFICATION</scope>
</reference>
<dbReference type="EnsemblPlants" id="AUR62026181-RA">
    <property type="protein sequence ID" value="AUR62026181-RA:cds"/>
    <property type="gene ID" value="AUR62026181"/>
</dbReference>
<accession>A0A803MAR4</accession>
<dbReference type="Proteomes" id="UP000596660">
    <property type="component" value="Unplaced"/>
</dbReference>
<evidence type="ECO:0000256" key="3">
    <source>
        <dbReference type="ARBA" id="ARBA00022669"/>
    </source>
</evidence>
<proteinExistence type="predicted"/>
<keyword evidence="4 7" id="KW-0732">Signal</keyword>
<sequence length="85" mass="8767">MMKMKSFVVIMVIMTLMVGTSMGQAGKCVNGQCPNGLCCSQYGYCGSGPDYCGGGVQPAVQAHPSADLQQVRKVRAAPVVGAKAP</sequence>
<evidence type="ECO:0000256" key="6">
    <source>
        <dbReference type="PROSITE-ProRule" id="PRU00261"/>
    </source>
</evidence>
<dbReference type="OMA" id="EISMAFQ"/>
<keyword evidence="1" id="KW-0929">Antimicrobial</keyword>
<dbReference type="GO" id="GO:0008061">
    <property type="term" value="F:chitin binding"/>
    <property type="evidence" value="ECO:0007669"/>
    <property type="project" value="UniProtKB-UniRule"/>
</dbReference>
<keyword evidence="10" id="KW-1185">Reference proteome</keyword>
<dbReference type="GO" id="GO:0050832">
    <property type="term" value="P:defense response to fungus"/>
    <property type="evidence" value="ECO:0007669"/>
    <property type="project" value="UniProtKB-KW"/>
</dbReference>
<dbReference type="InterPro" id="IPR018371">
    <property type="entry name" value="Chitin-binding_1_CS"/>
</dbReference>
<dbReference type="PRINTS" id="PR00451">
    <property type="entry name" value="CHITINBINDNG"/>
</dbReference>